<dbReference type="EMBL" id="MWMH01000004">
    <property type="protein sequence ID" value="OOP72782.1"/>
    <property type="molecule type" value="Genomic_DNA"/>
</dbReference>
<name>A0A1S9N5Q8_CLOBE</name>
<evidence type="ECO:0008006" key="3">
    <source>
        <dbReference type="Google" id="ProtNLM"/>
    </source>
</evidence>
<organism evidence="1 2">
    <name type="scientific">Clostridium beijerinckii</name>
    <name type="common">Clostridium MP</name>
    <dbReference type="NCBI Taxonomy" id="1520"/>
    <lineage>
        <taxon>Bacteria</taxon>
        <taxon>Bacillati</taxon>
        <taxon>Bacillota</taxon>
        <taxon>Clostridia</taxon>
        <taxon>Eubacteriales</taxon>
        <taxon>Clostridiaceae</taxon>
        <taxon>Clostridium</taxon>
    </lineage>
</organism>
<proteinExistence type="predicted"/>
<protein>
    <recommendedName>
        <fullName evidence="3">2-aminomuconate deaminase</fullName>
    </recommendedName>
</protein>
<dbReference type="Gene3D" id="3.30.1330.40">
    <property type="entry name" value="RutC-like"/>
    <property type="match status" value="1"/>
</dbReference>
<dbReference type="InterPro" id="IPR035959">
    <property type="entry name" value="RutC-like_sf"/>
</dbReference>
<evidence type="ECO:0000313" key="2">
    <source>
        <dbReference type="Proteomes" id="UP000190959"/>
    </source>
</evidence>
<gene>
    <name evidence="1" type="ORF">CBEIBR21_13250</name>
</gene>
<dbReference type="Pfam" id="PF01042">
    <property type="entry name" value="Ribonuc_L-PSP"/>
    <property type="match status" value="1"/>
</dbReference>
<comment type="caution">
    <text evidence="1">The sequence shown here is derived from an EMBL/GenBank/DDBJ whole genome shotgun (WGS) entry which is preliminary data.</text>
</comment>
<dbReference type="InterPro" id="IPR006175">
    <property type="entry name" value="YjgF/YER057c/UK114"/>
</dbReference>
<dbReference type="RefSeq" id="WP_078115880.1">
    <property type="nucleotide sequence ID" value="NZ_MWMH01000004.1"/>
</dbReference>
<dbReference type="PANTHER" id="PTHR43857">
    <property type="entry name" value="BLR7761 PROTEIN"/>
    <property type="match status" value="1"/>
</dbReference>
<accession>A0A1S9N5Q8</accession>
<dbReference type="PANTHER" id="PTHR43857:SF1">
    <property type="entry name" value="YJGH FAMILY PROTEIN"/>
    <property type="match status" value="1"/>
</dbReference>
<dbReference type="AlphaFoldDB" id="A0A1S9N5Q8"/>
<evidence type="ECO:0000313" key="1">
    <source>
        <dbReference type="EMBL" id="OOP72782.1"/>
    </source>
</evidence>
<reference evidence="1 2" key="1">
    <citation type="submission" date="2017-02" db="EMBL/GenBank/DDBJ databases">
        <title>Genome sequence of Clostridium beijerinckii Br21.</title>
        <authorList>
            <person name="Fonseca B.C."/>
            <person name="Guazzaroni M.E."/>
            <person name="Riano-Pachon D.M."/>
            <person name="Reginatto V."/>
        </authorList>
    </citation>
    <scope>NUCLEOTIDE SEQUENCE [LARGE SCALE GENOMIC DNA]</scope>
    <source>
        <strain evidence="1 2">Br21</strain>
    </source>
</reference>
<sequence>MDLKRTNYSSGAPLEEKVGYSRIVKVGPFVYVGGTTSVQPDGTVYGENNAYEQTKYVLNKLVKLIEEAGAKASEVVRVKVYATDMTKGSEITKAYSEIFHDIKPLCTVVGTPALNRPTQIVEIELDAIIGSYV</sequence>
<dbReference type="Proteomes" id="UP000190959">
    <property type="component" value="Unassembled WGS sequence"/>
</dbReference>
<dbReference type="SUPFAM" id="SSF55298">
    <property type="entry name" value="YjgF-like"/>
    <property type="match status" value="1"/>
</dbReference>